<keyword evidence="2" id="KW-1185">Reference proteome</keyword>
<dbReference type="SUPFAM" id="SSF52540">
    <property type="entry name" value="P-loop containing nucleoside triphosphate hydrolases"/>
    <property type="match status" value="1"/>
</dbReference>
<evidence type="ECO:0000313" key="1">
    <source>
        <dbReference type="EMBL" id="CAK9044875.1"/>
    </source>
</evidence>
<comment type="caution">
    <text evidence="1">The sequence shown here is derived from an EMBL/GenBank/DDBJ whole genome shotgun (WGS) entry which is preliminary data.</text>
</comment>
<dbReference type="InterPro" id="IPR027417">
    <property type="entry name" value="P-loop_NTPase"/>
</dbReference>
<dbReference type="Gene3D" id="3.40.50.300">
    <property type="entry name" value="P-loop containing nucleotide triphosphate hydrolases"/>
    <property type="match status" value="1"/>
</dbReference>
<dbReference type="Proteomes" id="UP001642464">
    <property type="component" value="Unassembled WGS sequence"/>
</dbReference>
<protein>
    <submittedName>
        <fullName evidence="1">ATP synthase subunit alpha (ATP synthase F1 sector subunit alpha) (F-ATPase subunit alpha)</fullName>
    </submittedName>
</protein>
<accession>A0ABP0M067</accession>
<feature type="non-terminal residue" evidence="1">
    <location>
        <position position="1"/>
    </location>
</feature>
<dbReference type="EMBL" id="CAXAMM010019054">
    <property type="protein sequence ID" value="CAK9044875.1"/>
    <property type="molecule type" value="Genomic_DNA"/>
</dbReference>
<sequence length="539" mass="58281">AWAGIGTETEEVVVQHGEVLRLAPDDLVASASAPQACKTVSVDEFLRQTKPAESGEAVFRAQPRDLDRETITEGWNVGIPTVDALTPLGRGQSMLFCSPYVAQAAEHRDTLLLQILGGMLGSPLNGDVHCWIKTERTPQAHKSGMRTSDVFDFASVDRALAALPGKVSERVTLVHSEASRWEDAEVVSVLASYISCSLAERRSGSGGHALLALPSLQAHYRVWRRAQRLAAAYYVQHAGGRLPPGLFGAGADRAELRQFYSSLVQRSANLNEKCGGGSLSCLHGVFQGSQPSNAAGITSEASEDEERGFELHELVSLSASELNRAKLLRDRGIKLTRSVLTKLGFKIPQTDAPGEAPALDASKYMEDLDNNPVDESTLTQHAEELKSISDGHIVTTWDGAFDFDITNSLTRIGIGINRNKSRDTRPFALRKVAGPLRLELCQLADSDPAAVAHYARHIGRFADAVLLQGARLSLVQEVIILTMLHMDVLAHPAKLAPRSLAQVHAIESELDPALKRAIESNSKEDVDVAPIRKAVAANK</sequence>
<gene>
    <name evidence="1" type="ORF">SCF082_LOCUS25432</name>
</gene>
<name>A0ABP0M067_9DINO</name>
<organism evidence="1 2">
    <name type="scientific">Durusdinium trenchii</name>
    <dbReference type="NCBI Taxonomy" id="1381693"/>
    <lineage>
        <taxon>Eukaryota</taxon>
        <taxon>Sar</taxon>
        <taxon>Alveolata</taxon>
        <taxon>Dinophyceae</taxon>
        <taxon>Suessiales</taxon>
        <taxon>Symbiodiniaceae</taxon>
        <taxon>Durusdinium</taxon>
    </lineage>
</organism>
<evidence type="ECO:0000313" key="2">
    <source>
        <dbReference type="Proteomes" id="UP001642464"/>
    </source>
</evidence>
<proteinExistence type="predicted"/>
<reference evidence="1 2" key="1">
    <citation type="submission" date="2024-02" db="EMBL/GenBank/DDBJ databases">
        <authorList>
            <person name="Chen Y."/>
            <person name="Shah S."/>
            <person name="Dougan E. K."/>
            <person name="Thang M."/>
            <person name="Chan C."/>
        </authorList>
    </citation>
    <scope>NUCLEOTIDE SEQUENCE [LARGE SCALE GENOMIC DNA]</scope>
</reference>